<dbReference type="EMBL" id="LVJE01000010">
    <property type="protein sequence ID" value="OAB28888.1"/>
    <property type="molecule type" value="Genomic_DNA"/>
</dbReference>
<dbReference type="Proteomes" id="UP000077164">
    <property type="component" value="Unassembled WGS sequence"/>
</dbReference>
<gene>
    <name evidence="2" type="ORF">FBFR_05360</name>
</gene>
<dbReference type="InterPro" id="IPR006869">
    <property type="entry name" value="DUF547"/>
</dbReference>
<dbReference type="PANTHER" id="PTHR46361:SF3">
    <property type="entry name" value="ELECTRON CARRIER_ PROTEIN DISULFIDE OXIDOREDUCTASE"/>
    <property type="match status" value="1"/>
</dbReference>
<keyword evidence="3" id="KW-1185">Reference proteome</keyword>
<dbReference type="AlphaFoldDB" id="A0A167Y0D9"/>
<protein>
    <recommendedName>
        <fullName evidence="1">DUF547 domain-containing protein</fullName>
    </recommendedName>
</protein>
<feature type="domain" description="DUF547" evidence="1">
    <location>
        <begin position="44"/>
        <end position="162"/>
    </location>
</feature>
<name>A0A167Y0D9_9FLAO</name>
<accession>A0A167Y0D9</accession>
<proteinExistence type="predicted"/>
<dbReference type="Pfam" id="PF04784">
    <property type="entry name" value="DUF547"/>
    <property type="match status" value="1"/>
</dbReference>
<dbReference type="STRING" id="249352.SAMN05444395_102387"/>
<dbReference type="PANTHER" id="PTHR46361">
    <property type="entry name" value="ELECTRON CARRIER/ PROTEIN DISULFIDE OXIDOREDUCTASE"/>
    <property type="match status" value="1"/>
</dbReference>
<dbReference type="RefSeq" id="WP_066077894.1">
    <property type="nucleotide sequence ID" value="NZ_FRDK01000002.1"/>
</dbReference>
<evidence type="ECO:0000259" key="1">
    <source>
        <dbReference type="Pfam" id="PF04784"/>
    </source>
</evidence>
<reference evidence="2 3" key="1">
    <citation type="submission" date="2016-03" db="EMBL/GenBank/DDBJ databases">
        <title>Draft genome sequence of Flavobacterium fryxellicola DSM 16209.</title>
        <authorList>
            <person name="Shin S.-K."/>
            <person name="Yi H."/>
        </authorList>
    </citation>
    <scope>NUCLEOTIDE SEQUENCE [LARGE SCALE GENOMIC DNA]</scope>
    <source>
        <strain evidence="2 3">DSM 16209</strain>
    </source>
</reference>
<organism evidence="2 3">
    <name type="scientific">Flavobacterium fryxellicola</name>
    <dbReference type="NCBI Taxonomy" id="249352"/>
    <lineage>
        <taxon>Bacteria</taxon>
        <taxon>Pseudomonadati</taxon>
        <taxon>Bacteroidota</taxon>
        <taxon>Flavobacteriia</taxon>
        <taxon>Flavobacteriales</taxon>
        <taxon>Flavobacteriaceae</taxon>
        <taxon>Flavobacterium</taxon>
    </lineage>
</organism>
<evidence type="ECO:0000313" key="3">
    <source>
        <dbReference type="Proteomes" id="UP000077164"/>
    </source>
</evidence>
<comment type="caution">
    <text evidence="2">The sequence shown here is derived from an EMBL/GenBank/DDBJ whole genome shotgun (WGS) entry which is preliminary data.</text>
</comment>
<evidence type="ECO:0000313" key="2">
    <source>
        <dbReference type="EMBL" id="OAB28888.1"/>
    </source>
</evidence>
<sequence>MKNYYTSLSQEILLIAKSEEDTSLLRRQLFYIRQSKLEKSLETDDLKKTFWINIYNAFYLIISKDTPDHNSICKWKRIKIARSQFSLDDIEHGILRKLKFKLGFGFLTNPFYPNAIKALSVNKLDYRIHFALRSITLENTLIDYYDCGNIEKQLKQVTHDFIQSQTQMDSNLKLVKTSRFLLLYFRDFGGMSAIKNLLKRTLKKDFKGYTIQFKNIEKIEKIEKNR</sequence>